<dbReference type="STRING" id="34506.A0A090L4C5"/>
<evidence type="ECO:0000313" key="3">
    <source>
        <dbReference type="EMBL" id="CEF62324.1"/>
    </source>
</evidence>
<protein>
    <submittedName>
        <fullName evidence="3 5">Phosphate-regulating neutral endopeptidase</fullName>
    </submittedName>
</protein>
<dbReference type="GO" id="GO:0005886">
    <property type="term" value="C:plasma membrane"/>
    <property type="evidence" value="ECO:0007669"/>
    <property type="project" value="TreeGrafter"/>
</dbReference>
<evidence type="ECO:0000256" key="1">
    <source>
        <dbReference type="SAM" id="SignalP"/>
    </source>
</evidence>
<feature type="chain" id="PRO_5015030425" evidence="1">
    <location>
        <begin position="22"/>
        <end position="471"/>
    </location>
</feature>
<evidence type="ECO:0000313" key="5">
    <source>
        <dbReference type="WBParaSite" id="SRAE_1000059700.1"/>
    </source>
</evidence>
<dbReference type="SUPFAM" id="SSF55486">
    <property type="entry name" value="Metalloproteases ('zincins'), catalytic domain"/>
    <property type="match status" value="2"/>
</dbReference>
<keyword evidence="4" id="KW-1185">Reference proteome</keyword>
<dbReference type="EMBL" id="LN609528">
    <property type="protein sequence ID" value="CEF62324.1"/>
    <property type="molecule type" value="Genomic_DNA"/>
</dbReference>
<sequence>MNRIFIFFYIFIFLNTNICYGKDNKKNKVDLKATSKSLSKYVDKKKDPCNNFYDFACGNMIKMKKSKNESETNAFSLFIADLFDEKYYNGSAVLKKLSMMYNKCLLLMDEDSLTNCIMTVDDFGLYAYVTFFINHIESKKQFEKHYDFVKKMIDNIISVFKELIEKKDFLDNKTKKNYLKKIESMKLYKKHHENLKDITLMEECYKHFKFTSKDNADTMIKNMHKYANSFPKKDKVLRRKCIDHVIGKIDEGLPILLLTTENAFYDSRKNRYTINPMIFKDPYFDSRFPISLNYGSLGFVIGHELIHALDYININIDHEGRFNPNMTSWQSLKKYKDRGNCFVKQYGYEHKDIDKLDFEEMFTLKEDIADNGGIKLAHKAYKKHIEKKKEDKLKIPGFEKYTGEQLFFINYARFFCNSYRKNGNIKNSKSKVHNSDFKRIQNTLGNYEPFAKAFKCKKESKMVINKKCELW</sequence>
<accession>A0A090L4C5</accession>
<reference evidence="3 4" key="1">
    <citation type="submission" date="2014-09" db="EMBL/GenBank/DDBJ databases">
        <authorList>
            <person name="Martin A.A."/>
        </authorList>
    </citation>
    <scope>NUCLEOTIDE SEQUENCE</scope>
    <source>
        <strain evidence="4">ED321</strain>
        <strain evidence="3">ED321 Heterogonic</strain>
    </source>
</reference>
<dbReference type="PANTHER" id="PTHR11733:SF237">
    <property type="entry name" value="NEPRILYSIN-LIKE 4"/>
    <property type="match status" value="1"/>
</dbReference>
<dbReference type="PRINTS" id="PR00786">
    <property type="entry name" value="NEPRILYSIN"/>
</dbReference>
<dbReference type="Gene3D" id="3.40.390.10">
    <property type="entry name" value="Collagenase (Catalytic Domain)"/>
    <property type="match status" value="2"/>
</dbReference>
<organism evidence="3">
    <name type="scientific">Strongyloides ratti</name>
    <name type="common">Parasitic roundworm</name>
    <dbReference type="NCBI Taxonomy" id="34506"/>
    <lineage>
        <taxon>Eukaryota</taxon>
        <taxon>Metazoa</taxon>
        <taxon>Ecdysozoa</taxon>
        <taxon>Nematoda</taxon>
        <taxon>Chromadorea</taxon>
        <taxon>Rhabditida</taxon>
        <taxon>Tylenchina</taxon>
        <taxon>Panagrolaimomorpha</taxon>
        <taxon>Strongyloidoidea</taxon>
        <taxon>Strongyloididae</taxon>
        <taxon>Strongyloides</taxon>
    </lineage>
</organism>
<dbReference type="PANTHER" id="PTHR11733">
    <property type="entry name" value="ZINC METALLOPROTEASE FAMILY M13 NEPRILYSIN-RELATED"/>
    <property type="match status" value="1"/>
</dbReference>
<dbReference type="WBParaSite" id="SRAE_1000059700.1">
    <property type="protein sequence ID" value="SRAE_1000059700.1"/>
    <property type="gene ID" value="WBGene00257194"/>
</dbReference>
<dbReference type="GO" id="GO:0004222">
    <property type="term" value="F:metalloendopeptidase activity"/>
    <property type="evidence" value="ECO:0007669"/>
    <property type="project" value="InterPro"/>
</dbReference>
<gene>
    <name evidence="3 5 6" type="ORF">SRAE_1000059700</name>
</gene>
<dbReference type="Proteomes" id="UP000035682">
    <property type="component" value="Unplaced"/>
</dbReference>
<dbReference type="AlphaFoldDB" id="A0A090L4C5"/>
<dbReference type="GeneID" id="36374689"/>
<dbReference type="GO" id="GO:0016485">
    <property type="term" value="P:protein processing"/>
    <property type="evidence" value="ECO:0007669"/>
    <property type="project" value="TreeGrafter"/>
</dbReference>
<proteinExistence type="predicted"/>
<evidence type="ECO:0000259" key="2">
    <source>
        <dbReference type="Pfam" id="PF01431"/>
    </source>
</evidence>
<reference evidence="5" key="2">
    <citation type="submission" date="2020-12" db="UniProtKB">
        <authorList>
            <consortium name="WormBaseParasite"/>
        </authorList>
    </citation>
    <scope>IDENTIFICATION</scope>
</reference>
<evidence type="ECO:0000313" key="6">
    <source>
        <dbReference type="WormBase" id="SRAE_1000059700"/>
    </source>
</evidence>
<dbReference type="Pfam" id="PF01431">
    <property type="entry name" value="Peptidase_M13"/>
    <property type="match status" value="1"/>
</dbReference>
<name>A0A090L4C5_STRRB</name>
<feature type="domain" description="Peptidase M13 C-terminal" evidence="2">
    <location>
        <begin position="262"/>
        <end position="470"/>
    </location>
</feature>
<dbReference type="InterPro" id="IPR024079">
    <property type="entry name" value="MetalloPept_cat_dom_sf"/>
</dbReference>
<dbReference type="PROSITE" id="PS51885">
    <property type="entry name" value="NEPRILYSIN"/>
    <property type="match status" value="1"/>
</dbReference>
<evidence type="ECO:0000313" key="4">
    <source>
        <dbReference type="Proteomes" id="UP000035682"/>
    </source>
</evidence>
<dbReference type="InterPro" id="IPR018497">
    <property type="entry name" value="Peptidase_M13_C"/>
</dbReference>
<dbReference type="InterPro" id="IPR000718">
    <property type="entry name" value="Peptidase_M13"/>
</dbReference>
<dbReference type="WormBase" id="SRAE_1000059700">
    <property type="protein sequence ID" value="SRP08373"/>
    <property type="gene ID" value="WBGene00257194"/>
</dbReference>
<feature type="signal peptide" evidence="1">
    <location>
        <begin position="1"/>
        <end position="21"/>
    </location>
</feature>
<dbReference type="OrthoDB" id="6475849at2759"/>
<dbReference type="CTD" id="36374689"/>
<dbReference type="RefSeq" id="XP_024501526.1">
    <property type="nucleotide sequence ID" value="XM_024647449.1"/>
</dbReference>
<keyword evidence="1" id="KW-0732">Signal</keyword>